<keyword evidence="2" id="KW-1185">Reference proteome</keyword>
<sequence>MGESYHNHNQQPQKNHHQQARGLSRLGLRTSGGEIVQVQGGHIVRSTSRKDRHSKVCTAKGPRDRRVRLSAHTAIEFYDLQDRLGYDRPSKAVDWLIKKAKTSIDKLAELPAWKPTATAGNLTNPNSTSVADFEINPDQLNHFEQHPDDSFVDNPMGNSQRSQDLRLSLQSFQDSVVHNHPHHQTQQDNDNNDNNIYFDGSGWSDNPSVGFQRVVAWGGDGGNSVSVGFGETITSELFGNNSQREPLQSSTVPLFRAWIDPMPQFTGVVIDQHPTLDFHRPSSGLGRPLGPPTLAVDSCCANPLSNRNLAILKERREKRRFNGCYKVKRKLYPFWLSRFSFHV</sequence>
<evidence type="ECO:0000313" key="2">
    <source>
        <dbReference type="Proteomes" id="UP001056120"/>
    </source>
</evidence>
<gene>
    <name evidence="1" type="ORF">L1987_70646</name>
</gene>
<dbReference type="EMBL" id="CM042041">
    <property type="protein sequence ID" value="KAI3712097.1"/>
    <property type="molecule type" value="Genomic_DNA"/>
</dbReference>
<reference evidence="1 2" key="2">
    <citation type="journal article" date="2022" name="Mol. Ecol. Resour.">
        <title>The genomes of chicory, endive, great burdock and yacon provide insights into Asteraceae paleo-polyploidization history and plant inulin production.</title>
        <authorList>
            <person name="Fan W."/>
            <person name="Wang S."/>
            <person name="Wang H."/>
            <person name="Wang A."/>
            <person name="Jiang F."/>
            <person name="Liu H."/>
            <person name="Zhao H."/>
            <person name="Xu D."/>
            <person name="Zhang Y."/>
        </authorList>
    </citation>
    <scope>NUCLEOTIDE SEQUENCE [LARGE SCALE GENOMIC DNA]</scope>
    <source>
        <strain evidence="2">cv. Yunnan</strain>
        <tissue evidence="1">Leaves</tissue>
    </source>
</reference>
<protein>
    <submittedName>
        <fullName evidence="1">Uncharacterized protein</fullName>
    </submittedName>
</protein>
<organism evidence="1 2">
    <name type="scientific">Smallanthus sonchifolius</name>
    <dbReference type="NCBI Taxonomy" id="185202"/>
    <lineage>
        <taxon>Eukaryota</taxon>
        <taxon>Viridiplantae</taxon>
        <taxon>Streptophyta</taxon>
        <taxon>Embryophyta</taxon>
        <taxon>Tracheophyta</taxon>
        <taxon>Spermatophyta</taxon>
        <taxon>Magnoliopsida</taxon>
        <taxon>eudicotyledons</taxon>
        <taxon>Gunneridae</taxon>
        <taxon>Pentapetalae</taxon>
        <taxon>asterids</taxon>
        <taxon>campanulids</taxon>
        <taxon>Asterales</taxon>
        <taxon>Asteraceae</taxon>
        <taxon>Asteroideae</taxon>
        <taxon>Heliantheae alliance</taxon>
        <taxon>Millerieae</taxon>
        <taxon>Smallanthus</taxon>
    </lineage>
</organism>
<proteinExistence type="predicted"/>
<dbReference type="Proteomes" id="UP001056120">
    <property type="component" value="Linkage Group LG24"/>
</dbReference>
<reference evidence="2" key="1">
    <citation type="journal article" date="2022" name="Mol. Ecol. Resour.">
        <title>The genomes of chicory, endive, great burdock and yacon provide insights into Asteraceae palaeo-polyploidization history and plant inulin production.</title>
        <authorList>
            <person name="Fan W."/>
            <person name="Wang S."/>
            <person name="Wang H."/>
            <person name="Wang A."/>
            <person name="Jiang F."/>
            <person name="Liu H."/>
            <person name="Zhao H."/>
            <person name="Xu D."/>
            <person name="Zhang Y."/>
        </authorList>
    </citation>
    <scope>NUCLEOTIDE SEQUENCE [LARGE SCALE GENOMIC DNA]</scope>
    <source>
        <strain evidence="2">cv. Yunnan</strain>
    </source>
</reference>
<evidence type="ECO:0000313" key="1">
    <source>
        <dbReference type="EMBL" id="KAI3712097.1"/>
    </source>
</evidence>
<accession>A0ACB9APM2</accession>
<name>A0ACB9APM2_9ASTR</name>
<comment type="caution">
    <text evidence="1">The sequence shown here is derived from an EMBL/GenBank/DDBJ whole genome shotgun (WGS) entry which is preliminary data.</text>
</comment>